<dbReference type="PANTHER" id="PTHR46796">
    <property type="entry name" value="HTH-TYPE TRANSCRIPTIONAL ACTIVATOR RHAS-RELATED"/>
    <property type="match status" value="1"/>
</dbReference>
<dbReference type="SUPFAM" id="SSF51182">
    <property type="entry name" value="RmlC-like cupins"/>
    <property type="match status" value="1"/>
</dbReference>
<organism evidence="5 6">
    <name type="scientific">Luteolibacter ambystomatis</name>
    <dbReference type="NCBI Taxonomy" id="2824561"/>
    <lineage>
        <taxon>Bacteria</taxon>
        <taxon>Pseudomonadati</taxon>
        <taxon>Verrucomicrobiota</taxon>
        <taxon>Verrucomicrobiia</taxon>
        <taxon>Verrucomicrobiales</taxon>
        <taxon>Verrucomicrobiaceae</taxon>
        <taxon>Luteolibacter</taxon>
    </lineage>
</organism>
<dbReference type="EMBL" id="CP073100">
    <property type="protein sequence ID" value="QUE53136.1"/>
    <property type="molecule type" value="Genomic_DNA"/>
</dbReference>
<dbReference type="InterPro" id="IPR050204">
    <property type="entry name" value="AraC_XylS_family_regulators"/>
</dbReference>
<dbReference type="PANTHER" id="PTHR46796:SF6">
    <property type="entry name" value="ARAC SUBFAMILY"/>
    <property type="match status" value="1"/>
</dbReference>
<keyword evidence="3" id="KW-0804">Transcription</keyword>
<keyword evidence="2" id="KW-0238">DNA-binding</keyword>
<dbReference type="InterPro" id="IPR018060">
    <property type="entry name" value="HTH_AraC"/>
</dbReference>
<feature type="domain" description="HTH araC/xylS-type" evidence="4">
    <location>
        <begin position="197"/>
        <end position="285"/>
    </location>
</feature>
<evidence type="ECO:0000256" key="3">
    <source>
        <dbReference type="ARBA" id="ARBA00023163"/>
    </source>
</evidence>
<dbReference type="SMART" id="SM00342">
    <property type="entry name" value="HTH_ARAC"/>
    <property type="match status" value="1"/>
</dbReference>
<evidence type="ECO:0000313" key="5">
    <source>
        <dbReference type="EMBL" id="QUE53136.1"/>
    </source>
</evidence>
<sequence>MALASYERLMTTSPHLLWATERSWDAAEAREREHRYEGGENTCWFVQEGRARVTMEDGTMSDVLEGQWLFLRPGLRHQEFGGPFRFLSIGLRWRWPNGLHLFEKGLPRVAAENEVPELQPAARDVIARTAALVPRHHHYLTLGETSLAAFGRLAALAGDWAAAFAVAMERLEIGAELLEDFDPRLEAMHRMLGTLPLDKELPAAVIEAATGLSERQLNRLSRAAGGRTLREAFENRRYEYAREALLEPGGRVKTVASALGFTDLALFNRWFRRRSGRNPREVRGKMQS</sequence>
<evidence type="ECO:0000313" key="6">
    <source>
        <dbReference type="Proteomes" id="UP000676169"/>
    </source>
</evidence>
<dbReference type="Proteomes" id="UP000676169">
    <property type="component" value="Chromosome"/>
</dbReference>
<keyword evidence="1" id="KW-0805">Transcription regulation</keyword>
<dbReference type="GO" id="GO:0043565">
    <property type="term" value="F:sequence-specific DNA binding"/>
    <property type="evidence" value="ECO:0007669"/>
    <property type="project" value="InterPro"/>
</dbReference>
<dbReference type="Pfam" id="PF12833">
    <property type="entry name" value="HTH_18"/>
    <property type="match status" value="1"/>
</dbReference>
<accession>A0A975J389</accession>
<keyword evidence="6" id="KW-1185">Reference proteome</keyword>
<evidence type="ECO:0000259" key="4">
    <source>
        <dbReference type="PROSITE" id="PS01124"/>
    </source>
</evidence>
<dbReference type="GO" id="GO:0003700">
    <property type="term" value="F:DNA-binding transcription factor activity"/>
    <property type="evidence" value="ECO:0007669"/>
    <property type="project" value="InterPro"/>
</dbReference>
<protein>
    <submittedName>
        <fullName evidence="5">Helix-turn-helix domain-containing protein</fullName>
    </submittedName>
</protein>
<evidence type="ECO:0000256" key="1">
    <source>
        <dbReference type="ARBA" id="ARBA00023015"/>
    </source>
</evidence>
<dbReference type="SUPFAM" id="SSF46689">
    <property type="entry name" value="Homeodomain-like"/>
    <property type="match status" value="1"/>
</dbReference>
<dbReference type="InterPro" id="IPR009057">
    <property type="entry name" value="Homeodomain-like_sf"/>
</dbReference>
<evidence type="ECO:0000256" key="2">
    <source>
        <dbReference type="ARBA" id="ARBA00023125"/>
    </source>
</evidence>
<dbReference type="RefSeq" id="WP_211634480.1">
    <property type="nucleotide sequence ID" value="NZ_CP073100.1"/>
</dbReference>
<dbReference type="CDD" id="cd02208">
    <property type="entry name" value="cupin_RmlC-like"/>
    <property type="match status" value="1"/>
</dbReference>
<dbReference type="InterPro" id="IPR011051">
    <property type="entry name" value="RmlC_Cupin_sf"/>
</dbReference>
<dbReference type="Gene3D" id="1.10.10.60">
    <property type="entry name" value="Homeodomain-like"/>
    <property type="match status" value="1"/>
</dbReference>
<dbReference type="PROSITE" id="PS01124">
    <property type="entry name" value="HTH_ARAC_FAMILY_2"/>
    <property type="match status" value="1"/>
</dbReference>
<dbReference type="KEGG" id="lamb:KBB96_09610"/>
<gene>
    <name evidence="5" type="ORF">KBB96_09610</name>
</gene>
<name>A0A975J389_9BACT</name>
<dbReference type="AlphaFoldDB" id="A0A975J389"/>
<proteinExistence type="predicted"/>
<reference evidence="5" key="1">
    <citation type="submission" date="2021-04" db="EMBL/GenBank/DDBJ databases">
        <title>Luteolibacter sp. 32A isolated from the skin of an Anderson's salamander (Ambystoma andersonii).</title>
        <authorList>
            <person name="Spergser J."/>
            <person name="Busse H.-J."/>
        </authorList>
    </citation>
    <scope>NUCLEOTIDE SEQUENCE</scope>
    <source>
        <strain evidence="5">32A</strain>
    </source>
</reference>